<dbReference type="Proteomes" id="UP000269945">
    <property type="component" value="Unassembled WGS sequence"/>
</dbReference>
<dbReference type="AlphaFoldDB" id="A0A9X9Q621"/>
<evidence type="ECO:0000256" key="1">
    <source>
        <dbReference type="SAM" id="MobiDB-lite"/>
    </source>
</evidence>
<feature type="region of interest" description="Disordered" evidence="1">
    <location>
        <begin position="1"/>
        <end position="252"/>
    </location>
</feature>
<comment type="caution">
    <text evidence="2">The sequence shown here is derived from an EMBL/GenBank/DDBJ whole genome shotgun (WGS) entry which is preliminary data.</text>
</comment>
<proteinExistence type="predicted"/>
<evidence type="ECO:0000313" key="3">
    <source>
        <dbReference type="Proteomes" id="UP000269945"/>
    </source>
</evidence>
<feature type="region of interest" description="Disordered" evidence="1">
    <location>
        <begin position="269"/>
        <end position="305"/>
    </location>
</feature>
<sequence>EPEFPSSNRVPFSPSAPAGRSGSAPGGGPPSPPDEGDVDEGPGGVPGRQVLRGPLGHRAPGPAGPEGAGASQSQRSLAGHESRPEAPERREDGPGEPDAAAVRHAGEPRGAAARLHPQLRAAPQGERRRCQSPGKGEGPAGAREVGAAAPSQGGHGPCHGSAVPAGPQGQPDEGAGGRAGHGQAVLSYTDQGRPQAAFTGHARRDGAQRQPGVGGAGRSPTDRGHPAEPADSLPLTPSPPCRPASGQGEPLPLPAALCHLRRVCRRRRPVVHAKRHQLPSAPDTLPLQRRQSRPSTEEPAQPHCT</sequence>
<feature type="compositionally biased region" description="Basic and acidic residues" evidence="1">
    <location>
        <begin position="78"/>
        <end position="93"/>
    </location>
</feature>
<reference evidence="2 3" key="1">
    <citation type="submission" date="2018-10" db="EMBL/GenBank/DDBJ databases">
        <authorList>
            <person name="Ekblom R."/>
            <person name="Jareborg N."/>
        </authorList>
    </citation>
    <scope>NUCLEOTIDE SEQUENCE [LARGE SCALE GENOMIC DNA]</scope>
    <source>
        <tissue evidence="2">Muscle</tissue>
    </source>
</reference>
<organism evidence="2 3">
    <name type="scientific">Gulo gulo</name>
    <name type="common">Wolverine</name>
    <name type="synonym">Gluton</name>
    <dbReference type="NCBI Taxonomy" id="48420"/>
    <lineage>
        <taxon>Eukaryota</taxon>
        <taxon>Metazoa</taxon>
        <taxon>Chordata</taxon>
        <taxon>Craniata</taxon>
        <taxon>Vertebrata</taxon>
        <taxon>Euteleostomi</taxon>
        <taxon>Mammalia</taxon>
        <taxon>Eutheria</taxon>
        <taxon>Laurasiatheria</taxon>
        <taxon>Carnivora</taxon>
        <taxon>Caniformia</taxon>
        <taxon>Musteloidea</taxon>
        <taxon>Mustelidae</taxon>
        <taxon>Guloninae</taxon>
        <taxon>Gulo</taxon>
    </lineage>
</organism>
<dbReference type="EMBL" id="CYRY02041277">
    <property type="protein sequence ID" value="VCX31412.1"/>
    <property type="molecule type" value="Genomic_DNA"/>
</dbReference>
<feature type="compositionally biased region" description="Low complexity" evidence="1">
    <location>
        <begin position="13"/>
        <end position="23"/>
    </location>
</feature>
<feature type="compositionally biased region" description="Polar residues" evidence="1">
    <location>
        <begin position="1"/>
        <end position="10"/>
    </location>
</feature>
<protein>
    <submittedName>
        <fullName evidence="2">Uncharacterized protein</fullName>
    </submittedName>
</protein>
<keyword evidence="3" id="KW-1185">Reference proteome</keyword>
<evidence type="ECO:0000313" key="2">
    <source>
        <dbReference type="EMBL" id="VCX31412.1"/>
    </source>
</evidence>
<gene>
    <name evidence="2" type="ORF">BN2614_LOCUS1</name>
</gene>
<feature type="non-terminal residue" evidence="2">
    <location>
        <position position="1"/>
    </location>
</feature>
<name>A0A9X9Q621_GULGU</name>
<feature type="non-terminal residue" evidence="2">
    <location>
        <position position="305"/>
    </location>
</feature>
<accession>A0A9X9Q621</accession>